<evidence type="ECO:0000256" key="1">
    <source>
        <dbReference type="SAM" id="Phobius"/>
    </source>
</evidence>
<feature type="domain" description="DUF6708" evidence="2">
    <location>
        <begin position="107"/>
        <end position="268"/>
    </location>
</feature>
<organism evidence="3 4">
    <name type="scientific">Achromobacter mucicolens</name>
    <dbReference type="NCBI Taxonomy" id="1389922"/>
    <lineage>
        <taxon>Bacteria</taxon>
        <taxon>Pseudomonadati</taxon>
        <taxon>Pseudomonadota</taxon>
        <taxon>Betaproteobacteria</taxon>
        <taxon>Burkholderiales</taxon>
        <taxon>Alcaligenaceae</taxon>
        <taxon>Achromobacter</taxon>
    </lineage>
</organism>
<accession>A0ABD4YMX6</accession>
<name>A0ABD4YMX6_9BURK</name>
<comment type="caution">
    <text evidence="3">The sequence shown here is derived from an EMBL/GenBank/DDBJ whole genome shotgun (WGS) entry which is preliminary data.</text>
</comment>
<feature type="transmembrane region" description="Helical" evidence="1">
    <location>
        <begin position="95"/>
        <end position="114"/>
    </location>
</feature>
<sequence>MAKPQLNPPCVGWQRDLPGPNSPQIEQPLLLWQAPTHMDETYVEFARNTSSIRGALFFLLLLVAWTDVSLVVFAAQDIYATSTAAAGVTFELAGIFLLHIGTLAIGIWTAFVLYRAEVCPPRDLPLRFNRLRRKVYVYGFHSVWWNPFERGFVTTASYDWDDLRAEKWKVRGATPGGGLIIKEGVSIAVVEPGTNNVVTRFHLNTDAANTSNFWAYVCAYMQNGINGLDPDHAEPRDANDVAPYNIALRLAPRVQWPADMDLESRTAPEMNSVLDSTGQIAPIAFASGK</sequence>
<dbReference type="AlphaFoldDB" id="A0ABD4YMX6"/>
<dbReference type="InterPro" id="IPR046554">
    <property type="entry name" value="DUF6708"/>
</dbReference>
<dbReference type="EMBL" id="JAOBZK010000002">
    <property type="protein sequence ID" value="MDH1176797.1"/>
    <property type="molecule type" value="Genomic_DNA"/>
</dbReference>
<evidence type="ECO:0000259" key="2">
    <source>
        <dbReference type="Pfam" id="PF20455"/>
    </source>
</evidence>
<evidence type="ECO:0000313" key="4">
    <source>
        <dbReference type="Proteomes" id="UP001158644"/>
    </source>
</evidence>
<proteinExistence type="predicted"/>
<feature type="transmembrane region" description="Helical" evidence="1">
    <location>
        <begin position="55"/>
        <end position="75"/>
    </location>
</feature>
<evidence type="ECO:0000313" key="3">
    <source>
        <dbReference type="EMBL" id="MDH1176797.1"/>
    </source>
</evidence>
<keyword evidence="1" id="KW-0472">Membrane</keyword>
<dbReference type="Pfam" id="PF20455">
    <property type="entry name" value="DUF6708"/>
    <property type="match status" value="1"/>
</dbReference>
<keyword evidence="1" id="KW-0812">Transmembrane</keyword>
<gene>
    <name evidence="3" type="ORF">N5C72_01840</name>
</gene>
<reference evidence="3 4" key="1">
    <citation type="submission" date="2022-09" db="EMBL/GenBank/DDBJ databases">
        <title>Intensive care unit water sources are persistently colonized with multi-drug resistant bacteria and are the site of extensive horizontal gene transfer of antibiotic resistance genes.</title>
        <authorList>
            <person name="Diorio-Toth L."/>
        </authorList>
    </citation>
    <scope>NUCLEOTIDE SEQUENCE [LARGE SCALE GENOMIC DNA]</scope>
    <source>
        <strain evidence="3 4">GD03967</strain>
    </source>
</reference>
<protein>
    <recommendedName>
        <fullName evidence="2">DUF6708 domain-containing protein</fullName>
    </recommendedName>
</protein>
<keyword evidence="1" id="KW-1133">Transmembrane helix</keyword>
<dbReference type="Proteomes" id="UP001158644">
    <property type="component" value="Unassembled WGS sequence"/>
</dbReference>
<dbReference type="RefSeq" id="WP_279989046.1">
    <property type="nucleotide sequence ID" value="NZ_JAOBZK010000002.1"/>
</dbReference>